<accession>A0ABP1QUL9</accession>
<evidence type="ECO:0000313" key="3">
    <source>
        <dbReference type="Proteomes" id="UP001642540"/>
    </source>
</evidence>
<protein>
    <submittedName>
        <fullName evidence="2">Uncharacterized protein</fullName>
    </submittedName>
</protein>
<organism evidence="2 3">
    <name type="scientific">Orchesella dallaii</name>
    <dbReference type="NCBI Taxonomy" id="48710"/>
    <lineage>
        <taxon>Eukaryota</taxon>
        <taxon>Metazoa</taxon>
        <taxon>Ecdysozoa</taxon>
        <taxon>Arthropoda</taxon>
        <taxon>Hexapoda</taxon>
        <taxon>Collembola</taxon>
        <taxon>Entomobryomorpha</taxon>
        <taxon>Entomobryoidea</taxon>
        <taxon>Orchesellidae</taxon>
        <taxon>Orchesellinae</taxon>
        <taxon>Orchesella</taxon>
    </lineage>
</organism>
<keyword evidence="1" id="KW-0472">Membrane</keyword>
<reference evidence="2 3" key="1">
    <citation type="submission" date="2024-08" db="EMBL/GenBank/DDBJ databases">
        <authorList>
            <person name="Cucini C."/>
            <person name="Frati F."/>
        </authorList>
    </citation>
    <scope>NUCLEOTIDE SEQUENCE [LARGE SCALE GENOMIC DNA]</scope>
</reference>
<proteinExistence type="predicted"/>
<evidence type="ECO:0000313" key="2">
    <source>
        <dbReference type="EMBL" id="CAL8111681.1"/>
    </source>
</evidence>
<name>A0ABP1QUL9_9HEXA</name>
<gene>
    <name evidence="2" type="ORF">ODALV1_LOCUS15259</name>
</gene>
<sequence length="211" mass="23561">MLLQRSSKVPKVDAIIALGHFETSLNFNTSKFQDVAVRFFEIAGHFRLIPAKLHTSQSTHVTKMRWPDVGAILVANMAILSLEAIHLTLSFSLNQVAKSFTKLVNSIPTSESPSESTATALKVYYELRDISQNIKEAMGYCTLALLLEFVMFFVGSYCKILLIWKLSIVAFATMFMVIIAIILFLSADAHNQMLATSCTYLITMNQLDTPK</sequence>
<comment type="caution">
    <text evidence="2">The sequence shown here is derived from an EMBL/GenBank/DDBJ whole genome shotgun (WGS) entry which is preliminary data.</text>
</comment>
<evidence type="ECO:0000256" key="1">
    <source>
        <dbReference type="SAM" id="Phobius"/>
    </source>
</evidence>
<feature type="transmembrane region" description="Helical" evidence="1">
    <location>
        <begin position="137"/>
        <end position="157"/>
    </location>
</feature>
<feature type="transmembrane region" description="Helical" evidence="1">
    <location>
        <begin position="163"/>
        <end position="185"/>
    </location>
</feature>
<keyword evidence="1" id="KW-0812">Transmembrane</keyword>
<dbReference type="EMBL" id="CAXLJM020000046">
    <property type="protein sequence ID" value="CAL8111681.1"/>
    <property type="molecule type" value="Genomic_DNA"/>
</dbReference>
<dbReference type="Proteomes" id="UP001642540">
    <property type="component" value="Unassembled WGS sequence"/>
</dbReference>
<keyword evidence="3" id="KW-1185">Reference proteome</keyword>
<keyword evidence="1" id="KW-1133">Transmembrane helix</keyword>